<evidence type="ECO:0000313" key="1">
    <source>
        <dbReference type="EMBL" id="KAI3768060.1"/>
    </source>
</evidence>
<accession>A0ACB9FA97</accession>
<keyword evidence="2" id="KW-1185">Reference proteome</keyword>
<reference evidence="1 2" key="2">
    <citation type="journal article" date="2022" name="Mol. Ecol. Resour.">
        <title>The genomes of chicory, endive, great burdock and yacon provide insights into Asteraceae paleo-polyploidization history and plant inulin production.</title>
        <authorList>
            <person name="Fan W."/>
            <person name="Wang S."/>
            <person name="Wang H."/>
            <person name="Wang A."/>
            <person name="Jiang F."/>
            <person name="Liu H."/>
            <person name="Zhao H."/>
            <person name="Xu D."/>
            <person name="Zhang Y."/>
        </authorList>
    </citation>
    <scope>NUCLEOTIDE SEQUENCE [LARGE SCALE GENOMIC DNA]</scope>
    <source>
        <strain evidence="2">cv. Punajuju</strain>
        <tissue evidence="1">Leaves</tissue>
    </source>
</reference>
<dbReference type="Proteomes" id="UP001055811">
    <property type="component" value="Linkage Group LG03"/>
</dbReference>
<proteinExistence type="predicted"/>
<sequence length="75" mass="8702">MHDEVNFLTPLFTRLVHSMSLMLIPIHGHWSHGRPHHHHFFSLNQSLKKSETIISLNPITTLPFPLETLSLTKKI</sequence>
<comment type="caution">
    <text evidence="1">The sequence shown here is derived from an EMBL/GenBank/DDBJ whole genome shotgun (WGS) entry which is preliminary data.</text>
</comment>
<gene>
    <name evidence="1" type="ORF">L2E82_18492</name>
</gene>
<name>A0ACB9FA97_CICIN</name>
<protein>
    <submittedName>
        <fullName evidence="1">Uncharacterized protein</fullName>
    </submittedName>
</protein>
<dbReference type="EMBL" id="CM042011">
    <property type="protein sequence ID" value="KAI3768060.1"/>
    <property type="molecule type" value="Genomic_DNA"/>
</dbReference>
<reference evidence="2" key="1">
    <citation type="journal article" date="2022" name="Mol. Ecol. Resour.">
        <title>The genomes of chicory, endive, great burdock and yacon provide insights into Asteraceae palaeo-polyploidization history and plant inulin production.</title>
        <authorList>
            <person name="Fan W."/>
            <person name="Wang S."/>
            <person name="Wang H."/>
            <person name="Wang A."/>
            <person name="Jiang F."/>
            <person name="Liu H."/>
            <person name="Zhao H."/>
            <person name="Xu D."/>
            <person name="Zhang Y."/>
        </authorList>
    </citation>
    <scope>NUCLEOTIDE SEQUENCE [LARGE SCALE GENOMIC DNA]</scope>
    <source>
        <strain evidence="2">cv. Punajuju</strain>
    </source>
</reference>
<evidence type="ECO:0000313" key="2">
    <source>
        <dbReference type="Proteomes" id="UP001055811"/>
    </source>
</evidence>
<organism evidence="1 2">
    <name type="scientific">Cichorium intybus</name>
    <name type="common">Chicory</name>
    <dbReference type="NCBI Taxonomy" id="13427"/>
    <lineage>
        <taxon>Eukaryota</taxon>
        <taxon>Viridiplantae</taxon>
        <taxon>Streptophyta</taxon>
        <taxon>Embryophyta</taxon>
        <taxon>Tracheophyta</taxon>
        <taxon>Spermatophyta</taxon>
        <taxon>Magnoliopsida</taxon>
        <taxon>eudicotyledons</taxon>
        <taxon>Gunneridae</taxon>
        <taxon>Pentapetalae</taxon>
        <taxon>asterids</taxon>
        <taxon>campanulids</taxon>
        <taxon>Asterales</taxon>
        <taxon>Asteraceae</taxon>
        <taxon>Cichorioideae</taxon>
        <taxon>Cichorieae</taxon>
        <taxon>Cichoriinae</taxon>
        <taxon>Cichorium</taxon>
    </lineage>
</organism>